<name>A0ABS9KV82_9BACT</name>
<gene>
    <name evidence="1" type="ORF">LZZ85_17765</name>
</gene>
<proteinExistence type="predicted"/>
<protein>
    <submittedName>
        <fullName evidence="1">Uncharacterized protein</fullName>
    </submittedName>
</protein>
<comment type="caution">
    <text evidence="1">The sequence shown here is derived from an EMBL/GenBank/DDBJ whole genome shotgun (WGS) entry which is preliminary data.</text>
</comment>
<dbReference type="Proteomes" id="UP001165367">
    <property type="component" value="Unassembled WGS sequence"/>
</dbReference>
<evidence type="ECO:0000313" key="2">
    <source>
        <dbReference type="Proteomes" id="UP001165367"/>
    </source>
</evidence>
<evidence type="ECO:0000313" key="1">
    <source>
        <dbReference type="EMBL" id="MCG2616149.1"/>
    </source>
</evidence>
<dbReference type="EMBL" id="JAKLTR010000012">
    <property type="protein sequence ID" value="MCG2616149.1"/>
    <property type="molecule type" value="Genomic_DNA"/>
</dbReference>
<sequence length="102" mass="11801">MIFCKNDLNFLHYRWVPEVDEEGTIYSGGPTRRTFDPFNGNQVLFLINCYGFEAGSLTLKQVHEIENKIAYNLPVGLKSERSVFNWIVEQTLDKAERPTRSS</sequence>
<organism evidence="1 2">
    <name type="scientific">Terrimonas ginsenosidimutans</name>
    <dbReference type="NCBI Taxonomy" id="2908004"/>
    <lineage>
        <taxon>Bacteria</taxon>
        <taxon>Pseudomonadati</taxon>
        <taxon>Bacteroidota</taxon>
        <taxon>Chitinophagia</taxon>
        <taxon>Chitinophagales</taxon>
        <taxon>Chitinophagaceae</taxon>
        <taxon>Terrimonas</taxon>
    </lineage>
</organism>
<reference evidence="1" key="1">
    <citation type="submission" date="2022-01" db="EMBL/GenBank/DDBJ databases">
        <authorList>
            <person name="Jo J.-H."/>
            <person name="Im W.-T."/>
        </authorList>
    </citation>
    <scope>NUCLEOTIDE SEQUENCE</scope>
    <source>
        <strain evidence="1">NA20</strain>
    </source>
</reference>
<dbReference type="RefSeq" id="WP_237874687.1">
    <property type="nucleotide sequence ID" value="NZ_JAKLTR010000012.1"/>
</dbReference>
<keyword evidence="2" id="KW-1185">Reference proteome</keyword>
<accession>A0ABS9KV82</accession>